<evidence type="ECO:0000256" key="1">
    <source>
        <dbReference type="ARBA" id="ARBA00022741"/>
    </source>
</evidence>
<dbReference type="Pfam" id="PF00071">
    <property type="entry name" value="Ras"/>
    <property type="match status" value="1"/>
</dbReference>
<dbReference type="InterPro" id="IPR001806">
    <property type="entry name" value="Small_GTPase"/>
</dbReference>
<dbReference type="Proteomes" id="UP001595478">
    <property type="component" value="Unassembled WGS sequence"/>
</dbReference>
<dbReference type="PROSITE" id="PS51419">
    <property type="entry name" value="RAB"/>
    <property type="match status" value="1"/>
</dbReference>
<name>A0ABV7FTX2_9ALTE</name>
<dbReference type="NCBIfam" id="TIGR00231">
    <property type="entry name" value="small_GTP"/>
    <property type="match status" value="1"/>
</dbReference>
<protein>
    <submittedName>
        <fullName evidence="3">Rab family GTPase</fullName>
    </submittedName>
</protein>
<dbReference type="SMART" id="SM00175">
    <property type="entry name" value="RAB"/>
    <property type="match status" value="1"/>
</dbReference>
<comment type="caution">
    <text evidence="3">The sequence shown here is derived from an EMBL/GenBank/DDBJ whole genome shotgun (WGS) entry which is preliminary data.</text>
</comment>
<evidence type="ECO:0000313" key="4">
    <source>
        <dbReference type="Proteomes" id="UP001595478"/>
    </source>
</evidence>
<dbReference type="InterPro" id="IPR005225">
    <property type="entry name" value="Small_GTP-bd"/>
</dbReference>
<dbReference type="PRINTS" id="PR00449">
    <property type="entry name" value="RASTRNSFRMNG"/>
</dbReference>
<accession>A0ABV7FTX2</accession>
<gene>
    <name evidence="3" type="ORF">ACFOHL_11785</name>
</gene>
<keyword evidence="1" id="KW-0547">Nucleotide-binding</keyword>
<dbReference type="SUPFAM" id="SSF52540">
    <property type="entry name" value="P-loop containing nucleoside triphosphate hydrolases"/>
    <property type="match status" value="1"/>
</dbReference>
<dbReference type="EMBL" id="JBHRSW010000018">
    <property type="protein sequence ID" value="MFC3122302.1"/>
    <property type="molecule type" value="Genomic_DNA"/>
</dbReference>
<evidence type="ECO:0000256" key="2">
    <source>
        <dbReference type="ARBA" id="ARBA00023134"/>
    </source>
</evidence>
<sequence>MLQKKICILGSSGVGKTSLIKQFIEGIFSEKYLTSIGVKVDKKIVNAGFSPVQLLLWDIEGVDRYSGFNPRYLRGCSGLIIVADISRFNTLSEAIELYNSTQEHTDSPVVLAVNKEDLNASINWNEAILTENQHCFAKIFKTSAKTGNGVQAMFEFIGKLVSQG</sequence>
<reference evidence="4" key="1">
    <citation type="journal article" date="2019" name="Int. J. Syst. Evol. Microbiol.">
        <title>The Global Catalogue of Microorganisms (GCM) 10K type strain sequencing project: providing services to taxonomists for standard genome sequencing and annotation.</title>
        <authorList>
            <consortium name="The Broad Institute Genomics Platform"/>
            <consortium name="The Broad Institute Genome Sequencing Center for Infectious Disease"/>
            <person name="Wu L."/>
            <person name="Ma J."/>
        </authorList>
    </citation>
    <scope>NUCLEOTIDE SEQUENCE [LARGE SCALE GENOMIC DNA]</scope>
    <source>
        <strain evidence="4">KCTC 52473</strain>
    </source>
</reference>
<dbReference type="RefSeq" id="WP_376920431.1">
    <property type="nucleotide sequence ID" value="NZ_JBHRSW010000018.1"/>
</dbReference>
<dbReference type="InterPro" id="IPR027417">
    <property type="entry name" value="P-loop_NTPase"/>
</dbReference>
<evidence type="ECO:0000313" key="3">
    <source>
        <dbReference type="EMBL" id="MFC3122302.1"/>
    </source>
</evidence>
<dbReference type="CDD" id="cd00154">
    <property type="entry name" value="Rab"/>
    <property type="match status" value="1"/>
</dbReference>
<dbReference type="SMART" id="SM00173">
    <property type="entry name" value="RAS"/>
    <property type="match status" value="1"/>
</dbReference>
<keyword evidence="2" id="KW-0342">GTP-binding</keyword>
<organism evidence="3 4">
    <name type="scientific">Agaribacter flavus</name>
    <dbReference type="NCBI Taxonomy" id="1902781"/>
    <lineage>
        <taxon>Bacteria</taxon>
        <taxon>Pseudomonadati</taxon>
        <taxon>Pseudomonadota</taxon>
        <taxon>Gammaproteobacteria</taxon>
        <taxon>Alteromonadales</taxon>
        <taxon>Alteromonadaceae</taxon>
        <taxon>Agaribacter</taxon>
    </lineage>
</organism>
<dbReference type="PANTHER" id="PTHR24073">
    <property type="entry name" value="DRAB5-RELATED"/>
    <property type="match status" value="1"/>
</dbReference>
<keyword evidence="4" id="KW-1185">Reference proteome</keyword>
<proteinExistence type="predicted"/>
<dbReference type="Gene3D" id="3.40.50.300">
    <property type="entry name" value="P-loop containing nucleotide triphosphate hydrolases"/>
    <property type="match status" value="1"/>
</dbReference>